<dbReference type="InterPro" id="IPR050272">
    <property type="entry name" value="Isochorismatase-like_hydrls"/>
</dbReference>
<evidence type="ECO:0000313" key="4">
    <source>
        <dbReference type="Proteomes" id="UP001162834"/>
    </source>
</evidence>
<evidence type="ECO:0000256" key="1">
    <source>
        <dbReference type="ARBA" id="ARBA00022801"/>
    </source>
</evidence>
<dbReference type="KEGG" id="sbae:DSM104329_02307"/>
<protein>
    <submittedName>
        <fullName evidence="3">Maleamate amidohydrolase</fullName>
        <ecNumber evidence="3">3.5.1.107</ecNumber>
    </submittedName>
</protein>
<dbReference type="AlphaFoldDB" id="A0A9E7C001"/>
<dbReference type="SUPFAM" id="SSF52499">
    <property type="entry name" value="Isochorismatase-like hydrolases"/>
    <property type="match status" value="1"/>
</dbReference>
<evidence type="ECO:0000259" key="2">
    <source>
        <dbReference type="Pfam" id="PF00857"/>
    </source>
</evidence>
<dbReference type="InterPro" id="IPR036380">
    <property type="entry name" value="Isochorismatase-like_sf"/>
</dbReference>
<name>A0A9E7C001_9ACTN</name>
<dbReference type="PANTHER" id="PTHR43540">
    <property type="entry name" value="PEROXYUREIDOACRYLATE/UREIDOACRYLATE AMIDOHYDROLASE-RELATED"/>
    <property type="match status" value="1"/>
</dbReference>
<dbReference type="PANTHER" id="PTHR43540:SF1">
    <property type="entry name" value="ISOCHORISMATASE HYDROLASE"/>
    <property type="match status" value="1"/>
</dbReference>
<keyword evidence="4" id="KW-1185">Reference proteome</keyword>
<dbReference type="InterPro" id="IPR000868">
    <property type="entry name" value="Isochorismatase-like_dom"/>
</dbReference>
<dbReference type="Proteomes" id="UP001162834">
    <property type="component" value="Chromosome"/>
</dbReference>
<accession>A0A9E7C001</accession>
<dbReference type="EC" id="3.5.1.107" evidence="3"/>
<feature type="domain" description="Isochorismatase-like" evidence="2">
    <location>
        <begin position="26"/>
        <end position="201"/>
    </location>
</feature>
<dbReference type="EMBL" id="CP087164">
    <property type="protein sequence ID" value="UGS35910.1"/>
    <property type="molecule type" value="Genomic_DNA"/>
</dbReference>
<evidence type="ECO:0000313" key="3">
    <source>
        <dbReference type="EMBL" id="UGS35910.1"/>
    </source>
</evidence>
<dbReference type="Gene3D" id="3.40.50.850">
    <property type="entry name" value="Isochorismatase-like"/>
    <property type="match status" value="1"/>
</dbReference>
<proteinExistence type="predicted"/>
<reference evidence="3" key="1">
    <citation type="journal article" date="2022" name="Int. J. Syst. Evol. Microbiol.">
        <title>Pseudomonas aegrilactucae sp. nov. and Pseudomonas morbosilactucae sp. nov., pathogens causing bacterial rot of lettuce in Japan.</title>
        <authorList>
            <person name="Sawada H."/>
            <person name="Fujikawa T."/>
            <person name="Satou M."/>
        </authorList>
    </citation>
    <scope>NUCLEOTIDE SEQUENCE</scope>
    <source>
        <strain evidence="3">0166_1</strain>
    </source>
</reference>
<dbReference type="RefSeq" id="WP_259315589.1">
    <property type="nucleotide sequence ID" value="NZ_CP087164.1"/>
</dbReference>
<dbReference type="Pfam" id="PF00857">
    <property type="entry name" value="Isochorismatase"/>
    <property type="match status" value="1"/>
</dbReference>
<keyword evidence="1 3" id="KW-0378">Hydrolase</keyword>
<gene>
    <name evidence="3" type="primary">nicF_2</name>
    <name evidence="3" type="ORF">DSM104329_02307</name>
</gene>
<dbReference type="GO" id="GO:0016787">
    <property type="term" value="F:hydrolase activity"/>
    <property type="evidence" value="ECO:0007669"/>
    <property type="project" value="UniProtKB-KW"/>
</dbReference>
<organism evidence="3 4">
    <name type="scientific">Capillimicrobium parvum</name>
    <dbReference type="NCBI Taxonomy" id="2884022"/>
    <lineage>
        <taxon>Bacteria</taxon>
        <taxon>Bacillati</taxon>
        <taxon>Actinomycetota</taxon>
        <taxon>Thermoleophilia</taxon>
        <taxon>Solirubrobacterales</taxon>
        <taxon>Capillimicrobiaceae</taxon>
        <taxon>Capillimicrobium</taxon>
    </lineage>
</organism>
<sequence length="217" mass="23012">MSDEQARQVYAAARLGQSFELGSRPAVLVVDLTCGFTDPSYPVGSDLTAEIEATNRLLGVAREQGAPVIFTTIGYEPGGTDAGVWPQKFPAILDLQIGDRTSEIDPRLQRRAGEPVVLKKGASAFFGTNLSAILVALHIDTVVLCGATTSGCIRATAIDLLQHGFPALVPRECVGDRARAPHEANLFDIQAKYADVVSVDDAIAYLESVTTRAEAVG</sequence>